<feature type="transmembrane region" description="Helical" evidence="1">
    <location>
        <begin position="72"/>
        <end position="94"/>
    </location>
</feature>
<dbReference type="CDD" id="cd14939">
    <property type="entry name" value="7tmD_STE2"/>
    <property type="match status" value="1"/>
</dbReference>
<dbReference type="Gene3D" id="1.10.287.920">
    <property type="entry name" value="Pheromone alpha factor receptor"/>
    <property type="match status" value="1"/>
</dbReference>
<protein>
    <submittedName>
        <fullName evidence="2">Pheromone alpha factor receptor</fullName>
    </submittedName>
</protein>
<feature type="transmembrane region" description="Helical" evidence="1">
    <location>
        <begin position="231"/>
        <end position="255"/>
    </location>
</feature>
<feature type="transmembrane region" description="Helical" evidence="1">
    <location>
        <begin position="32"/>
        <end position="52"/>
    </location>
</feature>
<feature type="transmembrane region" description="Helical" evidence="1">
    <location>
        <begin position="190"/>
        <end position="210"/>
    </location>
</feature>
<dbReference type="PANTHER" id="PTHR28009:SF1">
    <property type="entry name" value="PHEROMONE ALPHA FACTOR RECEPTOR"/>
    <property type="match status" value="1"/>
</dbReference>
<dbReference type="Pfam" id="PF02116">
    <property type="entry name" value="STE2"/>
    <property type="match status" value="1"/>
</dbReference>
<organism evidence="2 3">
    <name type="scientific">[Candida] anglica</name>
    <dbReference type="NCBI Taxonomy" id="148631"/>
    <lineage>
        <taxon>Eukaryota</taxon>
        <taxon>Fungi</taxon>
        <taxon>Dikarya</taxon>
        <taxon>Ascomycota</taxon>
        <taxon>Saccharomycotina</taxon>
        <taxon>Pichiomycetes</taxon>
        <taxon>Debaryomycetaceae</taxon>
        <taxon>Kurtzmaniella</taxon>
    </lineage>
</organism>
<proteinExistence type="predicted"/>
<dbReference type="PRINTS" id="PR00250">
    <property type="entry name" value="GPCRSTE2"/>
</dbReference>
<feature type="transmembrane region" description="Helical" evidence="1">
    <location>
        <begin position="261"/>
        <end position="282"/>
    </location>
</feature>
<keyword evidence="2" id="KW-0675">Receptor</keyword>
<dbReference type="PANTHER" id="PTHR28009">
    <property type="entry name" value="PHEROMONE ALPHA FACTOR RECEPTOR"/>
    <property type="match status" value="1"/>
</dbReference>
<gene>
    <name evidence="2" type="primary">STE2</name>
    <name evidence="2" type="ORF">CAAN4_C01838</name>
</gene>
<keyword evidence="1" id="KW-0472">Membrane</keyword>
<keyword evidence="3" id="KW-1185">Reference proteome</keyword>
<evidence type="ECO:0000256" key="1">
    <source>
        <dbReference type="SAM" id="Phobius"/>
    </source>
</evidence>
<name>A0ABP0E8G2_9ASCO</name>
<dbReference type="InterPro" id="IPR000366">
    <property type="entry name" value="GPCR_STE2"/>
</dbReference>
<dbReference type="Proteomes" id="UP001497600">
    <property type="component" value="Chromosome C"/>
</dbReference>
<keyword evidence="1" id="KW-1133">Transmembrane helix</keyword>
<evidence type="ECO:0000313" key="3">
    <source>
        <dbReference type="Proteomes" id="UP001497600"/>
    </source>
</evidence>
<keyword evidence="1" id="KW-0812">Transmembrane</keyword>
<sequence>MSSEFSFISDGQIIQVPFSVVDQDQQSLLRYAMIYGTATGSCIVLMLVLLLFSKNRKTPMFILNQLTLFFMIIRSALYLTYLMGNIVSISFYITNDLTQDSNPFKSYQIAVVTSVAQIPLVACIQAILVLQVNAIFKSPEVKVLRLFLVAFTASLSTAVLVLYIYNSISYAESARTYYDPSHVPKEIGNWLFNVPFCLFSVSVNVNTFLLMCKLFFAIRSRRYLGLRQFDVYHILFIMSTQTMIAPTILVIVNYTQKSSTQYLSTISFLLVVLSLPLTSMWATSANNSPRPTSSALSFLSRSHSNNSTVVPTSFAFFPSKLTNSASIDLEKNQSPNTIIEPEIVNSLSQTYDSNLPPDIMNIIYDTESFTSDEVKMSTIESQKDGRVIAVKTHTIRP</sequence>
<feature type="transmembrane region" description="Helical" evidence="1">
    <location>
        <begin position="106"/>
        <end position="131"/>
    </location>
</feature>
<evidence type="ECO:0000313" key="2">
    <source>
        <dbReference type="EMBL" id="CAK7899256.1"/>
    </source>
</evidence>
<dbReference type="EMBL" id="OZ004255">
    <property type="protein sequence ID" value="CAK7899256.1"/>
    <property type="molecule type" value="Genomic_DNA"/>
</dbReference>
<reference evidence="2 3" key="1">
    <citation type="submission" date="2024-01" db="EMBL/GenBank/DDBJ databases">
        <authorList>
            <consortium name="Genoscope - CEA"/>
            <person name="William W."/>
        </authorList>
    </citation>
    <scope>NUCLEOTIDE SEQUENCE [LARGE SCALE GENOMIC DNA]</scope>
    <source>
        <strain evidence="2 3">29B2s-10</strain>
    </source>
</reference>
<feature type="transmembrane region" description="Helical" evidence="1">
    <location>
        <begin position="143"/>
        <end position="165"/>
    </location>
</feature>
<dbReference type="InterPro" id="IPR027458">
    <property type="entry name" value="STE2_TM1-TM2_sf"/>
</dbReference>
<accession>A0ABP0E8G2</accession>